<dbReference type="Pfam" id="PF19517">
    <property type="entry name" value="DUF6050"/>
    <property type="match status" value="1"/>
</dbReference>
<dbReference type="Proteomes" id="UP000283586">
    <property type="component" value="Unassembled WGS sequence"/>
</dbReference>
<dbReference type="AlphaFoldDB" id="A0A3R6JEI9"/>
<sequence length="108" mass="12066">MKRVLFKLILPMAFIVIWLDMCYWICLGENGMNWLQFWIMGGFPFGIQKMLVLLIPRNFGIAGSIGVLALDAIIGGMIGVIVLAIKIIAIIREVINIIMELAGKRISC</sequence>
<reference evidence="2 3" key="1">
    <citation type="submission" date="2018-08" db="EMBL/GenBank/DDBJ databases">
        <title>A genome reference for cultivated species of the human gut microbiota.</title>
        <authorList>
            <person name="Zou Y."/>
            <person name="Xue W."/>
            <person name="Luo G."/>
        </authorList>
    </citation>
    <scope>NUCLEOTIDE SEQUENCE [LARGE SCALE GENOMIC DNA]</scope>
    <source>
        <strain evidence="2 3">AF31-21AC</strain>
    </source>
</reference>
<keyword evidence="1" id="KW-1133">Transmembrane helix</keyword>
<keyword evidence="1" id="KW-0812">Transmembrane</keyword>
<gene>
    <name evidence="2" type="ORF">DWZ31_13210</name>
</gene>
<evidence type="ECO:0000313" key="2">
    <source>
        <dbReference type="EMBL" id="RHN06375.1"/>
    </source>
</evidence>
<proteinExistence type="predicted"/>
<name>A0A3R6JEI9_9FIRM</name>
<evidence type="ECO:0000313" key="3">
    <source>
        <dbReference type="Proteomes" id="UP000283586"/>
    </source>
</evidence>
<feature type="transmembrane region" description="Helical" evidence="1">
    <location>
        <begin position="6"/>
        <end position="25"/>
    </location>
</feature>
<evidence type="ECO:0000256" key="1">
    <source>
        <dbReference type="SAM" id="Phobius"/>
    </source>
</evidence>
<organism evidence="2 3">
    <name type="scientific">Roseburia intestinalis</name>
    <dbReference type="NCBI Taxonomy" id="166486"/>
    <lineage>
        <taxon>Bacteria</taxon>
        <taxon>Bacillati</taxon>
        <taxon>Bacillota</taxon>
        <taxon>Clostridia</taxon>
        <taxon>Lachnospirales</taxon>
        <taxon>Lachnospiraceae</taxon>
        <taxon>Roseburia</taxon>
    </lineage>
</organism>
<feature type="transmembrane region" description="Helical" evidence="1">
    <location>
        <begin position="61"/>
        <end position="89"/>
    </location>
</feature>
<protein>
    <submittedName>
        <fullName evidence="2">ABC transporter permease</fullName>
    </submittedName>
</protein>
<comment type="caution">
    <text evidence="2">The sequence shown here is derived from an EMBL/GenBank/DDBJ whole genome shotgun (WGS) entry which is preliminary data.</text>
</comment>
<dbReference type="InterPro" id="IPR046113">
    <property type="entry name" value="DUF6050"/>
</dbReference>
<dbReference type="EMBL" id="QRQN01000016">
    <property type="protein sequence ID" value="RHN06375.1"/>
    <property type="molecule type" value="Genomic_DNA"/>
</dbReference>
<dbReference type="RefSeq" id="WP_118488999.1">
    <property type="nucleotide sequence ID" value="NZ_JBLYGU010000009.1"/>
</dbReference>
<accession>A0A3R6JEI9</accession>
<keyword evidence="1" id="KW-0472">Membrane</keyword>
<feature type="transmembrane region" description="Helical" evidence="1">
    <location>
        <begin position="37"/>
        <end position="55"/>
    </location>
</feature>